<keyword evidence="4" id="KW-0346">Stress response</keyword>
<dbReference type="InterPro" id="IPR011717">
    <property type="entry name" value="TPR-4"/>
</dbReference>
<organism evidence="7 8">
    <name type="scientific">Stackebrandtia albiflava</name>
    <dbReference type="NCBI Taxonomy" id="406432"/>
    <lineage>
        <taxon>Bacteria</taxon>
        <taxon>Bacillati</taxon>
        <taxon>Actinomycetota</taxon>
        <taxon>Actinomycetes</taxon>
        <taxon>Glycomycetales</taxon>
        <taxon>Glycomycetaceae</taxon>
        <taxon>Stackebrandtia</taxon>
    </lineage>
</organism>
<comment type="similarity">
    <text evidence="1">Belongs to the heat shock protein 70 family.</text>
</comment>
<evidence type="ECO:0000313" key="8">
    <source>
        <dbReference type="Proteomes" id="UP000321617"/>
    </source>
</evidence>
<keyword evidence="2" id="KW-0547">Nucleotide-binding</keyword>
<feature type="compositionally biased region" description="Pro residues" evidence="6">
    <location>
        <begin position="439"/>
        <end position="455"/>
    </location>
</feature>
<dbReference type="PANTHER" id="PTHR42749:SF1">
    <property type="entry name" value="CELL SHAPE-DETERMINING PROTEIN MREB"/>
    <property type="match status" value="1"/>
</dbReference>
<dbReference type="GO" id="GO:0005524">
    <property type="term" value="F:ATP binding"/>
    <property type="evidence" value="ECO:0007669"/>
    <property type="project" value="UniProtKB-KW"/>
</dbReference>
<dbReference type="SUPFAM" id="SSF81901">
    <property type="entry name" value="HCP-like"/>
    <property type="match status" value="2"/>
</dbReference>
<evidence type="ECO:0000256" key="2">
    <source>
        <dbReference type="ARBA" id="ARBA00022741"/>
    </source>
</evidence>
<dbReference type="SMART" id="SM00028">
    <property type="entry name" value="TPR"/>
    <property type="match status" value="4"/>
</dbReference>
<dbReference type="InterPro" id="IPR013126">
    <property type="entry name" value="Hsp_70_fam"/>
</dbReference>
<dbReference type="InterPro" id="IPR011990">
    <property type="entry name" value="TPR-like_helical_dom_sf"/>
</dbReference>
<dbReference type="Gene3D" id="3.90.640.10">
    <property type="entry name" value="Actin, Chain A, domain 4"/>
    <property type="match status" value="1"/>
</dbReference>
<dbReference type="EMBL" id="VLLL01000001">
    <property type="protein sequence ID" value="TWJ17173.1"/>
    <property type="molecule type" value="Genomic_DNA"/>
</dbReference>
<evidence type="ECO:0000256" key="5">
    <source>
        <dbReference type="ARBA" id="ARBA00023186"/>
    </source>
</evidence>
<feature type="compositionally biased region" description="Basic and acidic residues" evidence="6">
    <location>
        <begin position="42"/>
        <end position="51"/>
    </location>
</feature>
<dbReference type="InterPro" id="IPR043129">
    <property type="entry name" value="ATPase_NBD"/>
</dbReference>
<dbReference type="Pfam" id="PF07721">
    <property type="entry name" value="TPR_4"/>
    <property type="match status" value="4"/>
</dbReference>
<gene>
    <name evidence="7" type="ORF">LX16_0091</name>
</gene>
<feature type="region of interest" description="Disordered" evidence="6">
    <location>
        <begin position="418"/>
        <end position="488"/>
    </location>
</feature>
<dbReference type="SUPFAM" id="SSF53067">
    <property type="entry name" value="Actin-like ATPase domain"/>
    <property type="match status" value="2"/>
</dbReference>
<dbReference type="Gene3D" id="1.25.40.10">
    <property type="entry name" value="Tetratricopeptide repeat domain"/>
    <property type="match status" value="3"/>
</dbReference>
<dbReference type="PROSITE" id="PS01036">
    <property type="entry name" value="HSP70_3"/>
    <property type="match status" value="1"/>
</dbReference>
<dbReference type="SMART" id="SM00671">
    <property type="entry name" value="SEL1"/>
    <property type="match status" value="6"/>
</dbReference>
<dbReference type="Pfam" id="PF00012">
    <property type="entry name" value="HSP70"/>
    <property type="match status" value="1"/>
</dbReference>
<keyword evidence="3" id="KW-0067">ATP-binding</keyword>
<feature type="region of interest" description="Disordered" evidence="6">
    <location>
        <begin position="818"/>
        <end position="838"/>
    </location>
</feature>
<evidence type="ECO:0000256" key="1">
    <source>
        <dbReference type="ARBA" id="ARBA00007381"/>
    </source>
</evidence>
<dbReference type="InterPro" id="IPR019734">
    <property type="entry name" value="TPR_rpt"/>
</dbReference>
<reference evidence="7 8" key="1">
    <citation type="journal article" date="2013" name="Stand. Genomic Sci.">
        <title>Genomic Encyclopedia of Type Strains, Phase I: The one thousand microbial genomes (KMG-I) project.</title>
        <authorList>
            <person name="Kyrpides N.C."/>
            <person name="Woyke T."/>
            <person name="Eisen J.A."/>
            <person name="Garrity G."/>
            <person name="Lilburn T.G."/>
            <person name="Beck B.J."/>
            <person name="Whitman W.B."/>
            <person name="Hugenholtz P."/>
            <person name="Klenk H.P."/>
        </authorList>
    </citation>
    <scope>NUCLEOTIDE SEQUENCE [LARGE SCALE GENOMIC DNA]</scope>
    <source>
        <strain evidence="7 8">DSM 45044</strain>
    </source>
</reference>
<sequence>MRFVPYGGDPGGFPGDGMPAGIRTPGADGVRASVTTTSTGEPYRRRADSGEGARIGPHRVPVAEHRRYVASMRPVSVSVDLGTSHTVAVVGAEDGRATPLLFDGSPLLGSAVFKGTAGDLTVGRDATHSARLYPERLEPHPKRRIDDGTVLLGDAEVTVRDMFAAILGRVRDECVRVTGSVPPLTLTHPATWGPVRRQTLIDAAESAGMASPRLLPEPVAAARYFSRRQAAGVPVGSVIAVYDLGGGTFDISVVRRTDTGFDVLAADGASDLGGVDVDHALTDHLGRPHREDPQWWKLMDPQRPDERRQRRHFLDDVRAAKERLSRENHVDLLIPLVEKESHLTRGELETLARPLLDRTVRLTRTLIRAVGREPGDLAGLFLVGGASRMPLVATLLHRATGIAPTAIDQPETVVAYGGLTTVPSHDGGGDFAAPGRTGAPPPPPDGADPAPPPSMPTEDRPEAATASPGDPSDEAEPETPHGGQSIDPETVCELGRLAEERGDPVEAEAWYRRGADASNGTAMRSLARLLLARGDLAEAEPWLRRAADLGDLLAMAGLAVLPMMREAGSEDLDMPTVQAFATEAAPWVRRLTAEGPPDDDAVHGFLGAFLGDRIAADIPVVFGNLLMVSGDVRQAEFWLCRAADAGDHGAATVLAGVLMMCGDLTDAEKWFRRLAEAGDADAMGGLGEVLRKRGASAEAERWFERGAEAGGAGAMAGLGEMLAERGASVEAERWFRRGVEEGDAEAMAGLGALLVERGSFIEAERWYRRAVDAGATTWDDLPGWCRSADGPAGEWYRESRSEYAKVLTSLADLLARRGDSDEAETWRRKATDLRSGRP</sequence>
<dbReference type="Proteomes" id="UP000321617">
    <property type="component" value="Unassembled WGS sequence"/>
</dbReference>
<dbReference type="InterPro" id="IPR018181">
    <property type="entry name" value="Heat_shock_70_CS"/>
</dbReference>
<dbReference type="InterPro" id="IPR006597">
    <property type="entry name" value="Sel1-like"/>
</dbReference>
<comment type="caution">
    <text evidence="7">The sequence shown here is derived from an EMBL/GenBank/DDBJ whole genome shotgun (WGS) entry which is preliminary data.</text>
</comment>
<dbReference type="PROSITE" id="PS00329">
    <property type="entry name" value="HSP70_2"/>
    <property type="match status" value="1"/>
</dbReference>
<evidence type="ECO:0000256" key="6">
    <source>
        <dbReference type="SAM" id="MobiDB-lite"/>
    </source>
</evidence>
<proteinExistence type="inferred from homology"/>
<feature type="region of interest" description="Disordered" evidence="6">
    <location>
        <begin position="24"/>
        <end position="56"/>
    </location>
</feature>
<dbReference type="Pfam" id="PF13432">
    <property type="entry name" value="TPR_16"/>
    <property type="match status" value="1"/>
</dbReference>
<dbReference type="GO" id="GO:0140662">
    <property type="term" value="F:ATP-dependent protein folding chaperone"/>
    <property type="evidence" value="ECO:0007669"/>
    <property type="project" value="InterPro"/>
</dbReference>
<dbReference type="Gene3D" id="3.30.420.40">
    <property type="match status" value="2"/>
</dbReference>
<dbReference type="AlphaFoldDB" id="A0A562VH01"/>
<accession>A0A562VH01</accession>
<protein>
    <submittedName>
        <fullName evidence="7">Molecular chaperone DnaK (HSP70)</fullName>
    </submittedName>
</protein>
<keyword evidence="5" id="KW-0143">Chaperone</keyword>
<evidence type="ECO:0000313" key="7">
    <source>
        <dbReference type="EMBL" id="TWJ17173.1"/>
    </source>
</evidence>
<dbReference type="PRINTS" id="PR00301">
    <property type="entry name" value="HEATSHOCK70"/>
</dbReference>
<keyword evidence="8" id="KW-1185">Reference proteome</keyword>
<name>A0A562VH01_9ACTN</name>
<evidence type="ECO:0000256" key="4">
    <source>
        <dbReference type="ARBA" id="ARBA00023016"/>
    </source>
</evidence>
<evidence type="ECO:0000256" key="3">
    <source>
        <dbReference type="ARBA" id="ARBA00022840"/>
    </source>
</evidence>
<dbReference type="PANTHER" id="PTHR42749">
    <property type="entry name" value="CELL SHAPE-DETERMINING PROTEIN MREB"/>
    <property type="match status" value="1"/>
</dbReference>
<dbReference type="GO" id="GO:0042802">
    <property type="term" value="F:identical protein binding"/>
    <property type="evidence" value="ECO:0007669"/>
    <property type="project" value="InterPro"/>
</dbReference>